<dbReference type="InterPro" id="IPR019734">
    <property type="entry name" value="TPR_rpt"/>
</dbReference>
<dbReference type="SMART" id="SM00028">
    <property type="entry name" value="TPR"/>
    <property type="match status" value="1"/>
</dbReference>
<name>A0A370WWW0_9GAMM</name>
<keyword evidence="2" id="KW-0201">Cytochrome c-type biogenesis</keyword>
<dbReference type="Pfam" id="PF23892">
    <property type="entry name" value="Ig_CycH"/>
    <property type="match status" value="1"/>
</dbReference>
<evidence type="ECO:0000256" key="5">
    <source>
        <dbReference type="SAM" id="Phobius"/>
    </source>
</evidence>
<dbReference type="OrthoDB" id="9776053at2"/>
<organism evidence="8 9">
    <name type="scientific">Dyella monticola</name>
    <dbReference type="NCBI Taxonomy" id="1927958"/>
    <lineage>
        <taxon>Bacteria</taxon>
        <taxon>Pseudomonadati</taxon>
        <taxon>Pseudomonadota</taxon>
        <taxon>Gammaproteobacteria</taxon>
        <taxon>Lysobacterales</taxon>
        <taxon>Rhodanobacteraceae</taxon>
        <taxon>Dyella</taxon>
    </lineage>
</organism>
<dbReference type="Pfam" id="PF23914">
    <property type="entry name" value="TPR_CcmH_CycH"/>
    <property type="match status" value="1"/>
</dbReference>
<dbReference type="Proteomes" id="UP000254258">
    <property type="component" value="Unassembled WGS sequence"/>
</dbReference>
<sequence length="353" mass="37229">MKSLFYIAATVMIAVALALLLLPLLRHGRQSGRPRGLFILMLCIALVLPVGAVLLYRDVGTPATLNGVPTQAQTITDVNKALDELRTHLASQPTDAQGWALLAQAELEMQQFDEARNAFDHVLKLRPNDTTAMVGWAQADSAGRPDHRIDGRARDLLQQSVKLQPDNQRGLWLLGISDFQLGRYADAASTWRILEPLLQPGSNVAQAVTQQITLADARAGGAAPSASSADAAASMDNQGPALHVSVALAPTLKAKLAAGDTLFVYARAENGPPMPVAVARLTAAQLPATVTLTDAMSMVPSMKLSSVARVVIGARISHSGNAIAQAGDLEGDGGTVDVNSKTPVNIVIDKVHD</sequence>
<feature type="transmembrane region" description="Helical" evidence="5">
    <location>
        <begin position="6"/>
        <end position="25"/>
    </location>
</feature>
<dbReference type="PANTHER" id="PTHR47870:SF1">
    <property type="entry name" value="CYTOCHROME C-TYPE BIOGENESIS PROTEIN CCMH"/>
    <property type="match status" value="1"/>
</dbReference>
<reference evidence="8 9" key="1">
    <citation type="submission" date="2018-07" db="EMBL/GenBank/DDBJ databases">
        <title>Dyella monticola sp. nov. and Dyella psychrodurans sp. nov. isolated from monsoon evergreen broad-leaved forest soil of Dinghu Mountain, China.</title>
        <authorList>
            <person name="Gao Z."/>
            <person name="Qiu L."/>
        </authorList>
    </citation>
    <scope>NUCLEOTIDE SEQUENCE [LARGE SCALE GENOMIC DNA]</scope>
    <source>
        <strain evidence="8 9">4G-K06</strain>
    </source>
</reference>
<proteinExistence type="predicted"/>
<evidence type="ECO:0000313" key="9">
    <source>
        <dbReference type="Proteomes" id="UP000254258"/>
    </source>
</evidence>
<feature type="domain" description="Cytochrome c-type biogenesis protein H Ig-like" evidence="6">
    <location>
        <begin position="242"/>
        <end position="349"/>
    </location>
</feature>
<keyword evidence="5" id="KW-0812">Transmembrane</keyword>
<evidence type="ECO:0000256" key="3">
    <source>
        <dbReference type="ARBA" id="ARBA00022803"/>
    </source>
</evidence>
<dbReference type="Gene3D" id="1.25.40.10">
    <property type="entry name" value="Tetratricopeptide repeat domain"/>
    <property type="match status" value="1"/>
</dbReference>
<feature type="transmembrane region" description="Helical" evidence="5">
    <location>
        <begin position="37"/>
        <end position="56"/>
    </location>
</feature>
<dbReference type="InterPro" id="IPR056413">
    <property type="entry name" value="TPR_CcmH_CycH"/>
</dbReference>
<evidence type="ECO:0000256" key="2">
    <source>
        <dbReference type="ARBA" id="ARBA00022748"/>
    </source>
</evidence>
<accession>A0A370WWW0</accession>
<dbReference type="AlphaFoldDB" id="A0A370WWW0"/>
<protein>
    <submittedName>
        <fullName evidence="8">Tetratricopeptide repeat protein</fullName>
    </submittedName>
</protein>
<gene>
    <name evidence="8" type="ORF">DWU98_14275</name>
</gene>
<feature type="repeat" description="TPR" evidence="4">
    <location>
        <begin position="96"/>
        <end position="129"/>
    </location>
</feature>
<keyword evidence="5" id="KW-1133">Transmembrane helix</keyword>
<keyword evidence="3 4" id="KW-0802">TPR repeat</keyword>
<dbReference type="GO" id="GO:0017004">
    <property type="term" value="P:cytochrome complex assembly"/>
    <property type="evidence" value="ECO:0007669"/>
    <property type="project" value="UniProtKB-KW"/>
</dbReference>
<dbReference type="InterPro" id="IPR056412">
    <property type="entry name" value="Ig_CycH"/>
</dbReference>
<keyword evidence="5" id="KW-0472">Membrane</keyword>
<dbReference type="EMBL" id="QRBE01000008">
    <property type="protein sequence ID" value="RDS80570.1"/>
    <property type="molecule type" value="Genomic_DNA"/>
</dbReference>
<dbReference type="InterPro" id="IPR011990">
    <property type="entry name" value="TPR-like_helical_dom_sf"/>
</dbReference>
<dbReference type="PROSITE" id="PS50005">
    <property type="entry name" value="TPR"/>
    <property type="match status" value="1"/>
</dbReference>
<dbReference type="SUPFAM" id="SSF48452">
    <property type="entry name" value="TPR-like"/>
    <property type="match status" value="1"/>
</dbReference>
<dbReference type="PANTHER" id="PTHR47870">
    <property type="entry name" value="CYTOCHROME C-TYPE BIOGENESIS PROTEIN CCMH"/>
    <property type="match status" value="1"/>
</dbReference>
<keyword evidence="1" id="KW-0677">Repeat</keyword>
<dbReference type="InterPro" id="IPR051263">
    <property type="entry name" value="C-type_cytochrome_biogenesis"/>
</dbReference>
<dbReference type="RefSeq" id="WP_115496229.1">
    <property type="nucleotide sequence ID" value="NZ_QRBE01000008.1"/>
</dbReference>
<evidence type="ECO:0000259" key="6">
    <source>
        <dbReference type="Pfam" id="PF23892"/>
    </source>
</evidence>
<evidence type="ECO:0000256" key="1">
    <source>
        <dbReference type="ARBA" id="ARBA00022737"/>
    </source>
</evidence>
<evidence type="ECO:0000256" key="4">
    <source>
        <dbReference type="PROSITE-ProRule" id="PRU00339"/>
    </source>
</evidence>
<feature type="domain" description="Cytochrome c-type biogenesis protein H TPR" evidence="7">
    <location>
        <begin position="84"/>
        <end position="202"/>
    </location>
</feature>
<comment type="caution">
    <text evidence="8">The sequence shown here is derived from an EMBL/GenBank/DDBJ whole genome shotgun (WGS) entry which is preliminary data.</text>
</comment>
<evidence type="ECO:0000259" key="7">
    <source>
        <dbReference type="Pfam" id="PF23914"/>
    </source>
</evidence>
<evidence type="ECO:0000313" key="8">
    <source>
        <dbReference type="EMBL" id="RDS80570.1"/>
    </source>
</evidence>
<keyword evidence="9" id="KW-1185">Reference proteome</keyword>